<dbReference type="Pfam" id="PF08646">
    <property type="entry name" value="Rep_fac-A_C"/>
    <property type="match status" value="1"/>
</dbReference>
<dbReference type="Gene3D" id="2.40.50.140">
    <property type="entry name" value="Nucleic acid-binding proteins"/>
    <property type="match status" value="3"/>
</dbReference>
<gene>
    <name evidence="3" type="ORF">OLC1_LOCUS2620</name>
</gene>
<protein>
    <submittedName>
        <fullName evidence="3">OLC1v1025238C1</fullName>
    </submittedName>
</protein>
<evidence type="ECO:0000313" key="3">
    <source>
        <dbReference type="EMBL" id="CAI9090461.1"/>
    </source>
</evidence>
<dbReference type="Proteomes" id="UP001161247">
    <property type="component" value="Chromosome 1"/>
</dbReference>
<feature type="compositionally biased region" description="Polar residues" evidence="1">
    <location>
        <begin position="424"/>
        <end position="439"/>
    </location>
</feature>
<reference evidence="3" key="1">
    <citation type="submission" date="2023-03" db="EMBL/GenBank/DDBJ databases">
        <authorList>
            <person name="Julca I."/>
        </authorList>
    </citation>
    <scope>NUCLEOTIDE SEQUENCE</scope>
</reference>
<dbReference type="InterPro" id="IPR012340">
    <property type="entry name" value="NA-bd_OB-fold"/>
</dbReference>
<feature type="domain" description="Replication factor A C-terminal" evidence="2">
    <location>
        <begin position="278"/>
        <end position="384"/>
    </location>
</feature>
<dbReference type="EMBL" id="OX459118">
    <property type="protein sequence ID" value="CAI9090461.1"/>
    <property type="molecule type" value="Genomic_DNA"/>
</dbReference>
<dbReference type="InterPro" id="IPR013955">
    <property type="entry name" value="Rep_factor-A_C"/>
</dbReference>
<name>A0AAV1C494_OLDCO</name>
<dbReference type="AlphaFoldDB" id="A0AAV1C494"/>
<dbReference type="PANTHER" id="PTHR47165:SF4">
    <property type="entry name" value="OS03G0429900 PROTEIN"/>
    <property type="match status" value="1"/>
</dbReference>
<dbReference type="SUPFAM" id="SSF50249">
    <property type="entry name" value="Nucleic acid-binding proteins"/>
    <property type="match status" value="3"/>
</dbReference>
<evidence type="ECO:0000256" key="1">
    <source>
        <dbReference type="SAM" id="MobiDB-lite"/>
    </source>
</evidence>
<sequence>MAPHAPKMIGNKVEIDKLNDSDQPWSVVVIVEEKQNPFGNYTKTQKMIFSDEKGAKVEAIMFGQVVGIMAPRFQACKKYRISNAPIRFIKPEYMTPGLTKQWVISVGTVVEEVNEPITALVTKKQYTPFDSLNEFVGVQDGFVGIEVTTSHRSVVLINPPSDNARKLRNWCRLRAKIHDETGSIQATIFGDIAEKILGFTATEIVETLQRGLRDYYVVNLIEDNGSFVTPLLIPARDSELADELPEEPTTEVISIKQIGNRHENVTVRVYIDFKGIPQMFYYLSCKNCDAGTSHMYNTPFQCTICKVKQYADNPRCRIRLNWRDDTDHLQANAFGVIGEKFLGVTAKEMIEEREKFDMKAIEQKLERQKYMIQLKRCKVLYDGHRDYDIVSCMEDDTPNVEMHLLCTKIAAPIASDKDADTAERSSTNQIDDNSPSDTNEVPVPLKRPYSRSSKVKNHSEGVADDVPLKRATKRNKEALV</sequence>
<keyword evidence="4" id="KW-1185">Reference proteome</keyword>
<organism evidence="3 4">
    <name type="scientific">Oldenlandia corymbosa var. corymbosa</name>
    <dbReference type="NCBI Taxonomy" id="529605"/>
    <lineage>
        <taxon>Eukaryota</taxon>
        <taxon>Viridiplantae</taxon>
        <taxon>Streptophyta</taxon>
        <taxon>Embryophyta</taxon>
        <taxon>Tracheophyta</taxon>
        <taxon>Spermatophyta</taxon>
        <taxon>Magnoliopsida</taxon>
        <taxon>eudicotyledons</taxon>
        <taxon>Gunneridae</taxon>
        <taxon>Pentapetalae</taxon>
        <taxon>asterids</taxon>
        <taxon>lamiids</taxon>
        <taxon>Gentianales</taxon>
        <taxon>Rubiaceae</taxon>
        <taxon>Rubioideae</taxon>
        <taxon>Spermacoceae</taxon>
        <taxon>Hedyotis-Oldenlandia complex</taxon>
        <taxon>Oldenlandia</taxon>
    </lineage>
</organism>
<proteinExistence type="predicted"/>
<evidence type="ECO:0000259" key="2">
    <source>
        <dbReference type="Pfam" id="PF08646"/>
    </source>
</evidence>
<dbReference type="PANTHER" id="PTHR47165">
    <property type="entry name" value="OS03G0429900 PROTEIN"/>
    <property type="match status" value="1"/>
</dbReference>
<feature type="region of interest" description="Disordered" evidence="1">
    <location>
        <begin position="416"/>
        <end position="480"/>
    </location>
</feature>
<evidence type="ECO:0000313" key="4">
    <source>
        <dbReference type="Proteomes" id="UP001161247"/>
    </source>
</evidence>
<accession>A0AAV1C494</accession>